<gene>
    <name evidence="2" type="ORF">E1B00_08135</name>
</gene>
<dbReference type="Proteomes" id="UP000305760">
    <property type="component" value="Unassembled WGS sequence"/>
</dbReference>
<keyword evidence="3" id="KW-1185">Reference proteome</keyword>
<reference evidence="2 3" key="1">
    <citation type="submission" date="2019-03" db="EMBL/GenBank/DDBJ databases">
        <title>Arenimonas daejeonensis sp. nov., isolated from compost.</title>
        <authorList>
            <person name="Jeon C.O."/>
        </authorList>
    </citation>
    <scope>NUCLEOTIDE SEQUENCE [LARGE SCALE GENOMIC DNA]</scope>
    <source>
        <strain evidence="2 3">R29</strain>
    </source>
</reference>
<accession>A0A5C4RYG1</accession>
<protein>
    <submittedName>
        <fullName evidence="2">Uncharacterized protein</fullName>
    </submittedName>
</protein>
<dbReference type="EMBL" id="SMDR01000001">
    <property type="protein sequence ID" value="TNJ35701.1"/>
    <property type="molecule type" value="Genomic_DNA"/>
</dbReference>
<sequence>MTDDTAPRPTPPPAEDKPFLGGRGFDLLMGLGVLLISAISLWVAVSANRTQEKMLAASVWPSLQFGTSNTSTDGEPQIALDLLNRGIGPARVRWAELSHDGRPVHNLRELLAACCGYKGESPGFTSGLRQRVLGADEWIQLVRIPRAAIDDSLWESLDGARHKMRLRACYCSVLDDCWLLDSRKDEAEAVARCPAAPEVLWGS</sequence>
<name>A0A5C4RYG1_9GAMM</name>
<evidence type="ECO:0000313" key="2">
    <source>
        <dbReference type="EMBL" id="TNJ35701.1"/>
    </source>
</evidence>
<evidence type="ECO:0000256" key="1">
    <source>
        <dbReference type="SAM" id="Phobius"/>
    </source>
</evidence>
<keyword evidence="1" id="KW-0472">Membrane</keyword>
<proteinExistence type="predicted"/>
<dbReference type="AlphaFoldDB" id="A0A5C4RYG1"/>
<keyword evidence="1" id="KW-1133">Transmembrane helix</keyword>
<keyword evidence="1" id="KW-0812">Transmembrane</keyword>
<dbReference type="RefSeq" id="WP_139447414.1">
    <property type="nucleotide sequence ID" value="NZ_SMDR01000001.1"/>
</dbReference>
<dbReference type="OrthoDB" id="1492993at2"/>
<feature type="transmembrane region" description="Helical" evidence="1">
    <location>
        <begin position="27"/>
        <end position="45"/>
    </location>
</feature>
<organism evidence="2 3">
    <name type="scientific">Arenimonas terrae</name>
    <dbReference type="NCBI Taxonomy" id="2546226"/>
    <lineage>
        <taxon>Bacteria</taxon>
        <taxon>Pseudomonadati</taxon>
        <taxon>Pseudomonadota</taxon>
        <taxon>Gammaproteobacteria</taxon>
        <taxon>Lysobacterales</taxon>
        <taxon>Lysobacteraceae</taxon>
        <taxon>Arenimonas</taxon>
    </lineage>
</organism>
<evidence type="ECO:0000313" key="3">
    <source>
        <dbReference type="Proteomes" id="UP000305760"/>
    </source>
</evidence>
<comment type="caution">
    <text evidence="2">The sequence shown here is derived from an EMBL/GenBank/DDBJ whole genome shotgun (WGS) entry which is preliminary data.</text>
</comment>